<dbReference type="EMBL" id="RQTK01001523">
    <property type="protein sequence ID" value="RUS69977.1"/>
    <property type="molecule type" value="Genomic_DNA"/>
</dbReference>
<feature type="non-terminal residue" evidence="1">
    <location>
        <position position="125"/>
    </location>
</feature>
<evidence type="ECO:0000313" key="1">
    <source>
        <dbReference type="EMBL" id="RUS69977.1"/>
    </source>
</evidence>
<accession>A0A3S0Z9Q1</accession>
<dbReference type="AlphaFoldDB" id="A0A3S0Z9Q1"/>
<organism evidence="1 2">
    <name type="scientific">Elysia chlorotica</name>
    <name type="common">Eastern emerald elysia</name>
    <name type="synonym">Sea slug</name>
    <dbReference type="NCBI Taxonomy" id="188477"/>
    <lineage>
        <taxon>Eukaryota</taxon>
        <taxon>Metazoa</taxon>
        <taxon>Spiralia</taxon>
        <taxon>Lophotrochozoa</taxon>
        <taxon>Mollusca</taxon>
        <taxon>Gastropoda</taxon>
        <taxon>Heterobranchia</taxon>
        <taxon>Euthyneura</taxon>
        <taxon>Panpulmonata</taxon>
        <taxon>Sacoglossa</taxon>
        <taxon>Placobranchoidea</taxon>
        <taxon>Plakobranchidae</taxon>
        <taxon>Elysia</taxon>
    </lineage>
</organism>
<comment type="caution">
    <text evidence="1">The sequence shown here is derived from an EMBL/GenBank/DDBJ whole genome shotgun (WGS) entry which is preliminary data.</text>
</comment>
<reference evidence="1 2" key="1">
    <citation type="submission" date="2019-01" db="EMBL/GenBank/DDBJ databases">
        <title>A draft genome assembly of the solar-powered sea slug Elysia chlorotica.</title>
        <authorList>
            <person name="Cai H."/>
            <person name="Li Q."/>
            <person name="Fang X."/>
            <person name="Li J."/>
            <person name="Curtis N.E."/>
            <person name="Altenburger A."/>
            <person name="Shibata T."/>
            <person name="Feng M."/>
            <person name="Maeda T."/>
            <person name="Schwartz J.A."/>
            <person name="Shigenobu S."/>
            <person name="Lundholm N."/>
            <person name="Nishiyama T."/>
            <person name="Yang H."/>
            <person name="Hasebe M."/>
            <person name="Li S."/>
            <person name="Pierce S.K."/>
            <person name="Wang J."/>
        </authorList>
    </citation>
    <scope>NUCLEOTIDE SEQUENCE [LARGE SCALE GENOMIC DNA]</scope>
    <source>
        <strain evidence="1">EC2010</strain>
        <tissue evidence="1">Whole organism of an adult</tissue>
    </source>
</reference>
<keyword evidence="2" id="KW-1185">Reference proteome</keyword>
<gene>
    <name evidence="1" type="ORF">EGW08_022263</name>
</gene>
<protein>
    <submittedName>
        <fullName evidence="1">Uncharacterized protein</fullName>
    </submittedName>
</protein>
<dbReference type="OrthoDB" id="6208868at2759"/>
<evidence type="ECO:0000313" key="2">
    <source>
        <dbReference type="Proteomes" id="UP000271974"/>
    </source>
</evidence>
<name>A0A3S0Z9Q1_ELYCH</name>
<dbReference type="Proteomes" id="UP000271974">
    <property type="component" value="Unassembled WGS sequence"/>
</dbReference>
<proteinExistence type="predicted"/>
<sequence>MDNVADALGSNLKGSNQRLGVKTDHVQMGVELHTVTSNMSFDLGQDKHATFHLATGDTGILGDESVQGDFQVYNTNPYAFSTKNVYGDLPVIKVRFMRKKKDNDTAEGETTTHKHFRFEKPADIF</sequence>